<reference evidence="2" key="1">
    <citation type="journal article" date="2022" name="Mol. Ecol. Resour.">
        <title>The genomes of chicory, endive, great burdock and yacon provide insights into Asteraceae palaeo-polyploidization history and plant inulin production.</title>
        <authorList>
            <person name="Fan W."/>
            <person name="Wang S."/>
            <person name="Wang H."/>
            <person name="Wang A."/>
            <person name="Jiang F."/>
            <person name="Liu H."/>
            <person name="Zhao H."/>
            <person name="Xu D."/>
            <person name="Zhang Y."/>
        </authorList>
    </citation>
    <scope>NUCLEOTIDE SEQUENCE [LARGE SCALE GENOMIC DNA]</scope>
    <source>
        <strain evidence="2">cv. Punajuju</strain>
    </source>
</reference>
<gene>
    <name evidence="1" type="ORF">L2E82_30777</name>
</gene>
<accession>A0ACB9D183</accession>
<proteinExistence type="predicted"/>
<protein>
    <submittedName>
        <fullName evidence="1">Uncharacterized protein</fullName>
    </submittedName>
</protein>
<sequence length="134" mass="14887">MGCCRRFPRPPIMLEAIASCHGPMVRIPNSMFCNLFSLYALITKIEKNTRYNVLQFILALCPNPKFHVLQFILASCHGPTGHRTFTMAQIDTTSCCHTSSKLPDTAPLLTSSFCGGIQSHLSIRRPFERGGNSV</sequence>
<organism evidence="1 2">
    <name type="scientific">Cichorium intybus</name>
    <name type="common">Chicory</name>
    <dbReference type="NCBI Taxonomy" id="13427"/>
    <lineage>
        <taxon>Eukaryota</taxon>
        <taxon>Viridiplantae</taxon>
        <taxon>Streptophyta</taxon>
        <taxon>Embryophyta</taxon>
        <taxon>Tracheophyta</taxon>
        <taxon>Spermatophyta</taxon>
        <taxon>Magnoliopsida</taxon>
        <taxon>eudicotyledons</taxon>
        <taxon>Gunneridae</taxon>
        <taxon>Pentapetalae</taxon>
        <taxon>asterids</taxon>
        <taxon>campanulids</taxon>
        <taxon>Asterales</taxon>
        <taxon>Asteraceae</taxon>
        <taxon>Cichorioideae</taxon>
        <taxon>Cichorieae</taxon>
        <taxon>Cichoriinae</taxon>
        <taxon>Cichorium</taxon>
    </lineage>
</organism>
<name>A0ACB9D183_CICIN</name>
<keyword evidence="2" id="KW-1185">Reference proteome</keyword>
<evidence type="ECO:0000313" key="2">
    <source>
        <dbReference type="Proteomes" id="UP001055811"/>
    </source>
</evidence>
<reference evidence="1 2" key="2">
    <citation type="journal article" date="2022" name="Mol. Ecol. Resour.">
        <title>The genomes of chicory, endive, great burdock and yacon provide insights into Asteraceae paleo-polyploidization history and plant inulin production.</title>
        <authorList>
            <person name="Fan W."/>
            <person name="Wang S."/>
            <person name="Wang H."/>
            <person name="Wang A."/>
            <person name="Jiang F."/>
            <person name="Liu H."/>
            <person name="Zhao H."/>
            <person name="Xu D."/>
            <person name="Zhang Y."/>
        </authorList>
    </citation>
    <scope>NUCLEOTIDE SEQUENCE [LARGE SCALE GENOMIC DNA]</scope>
    <source>
        <strain evidence="2">cv. Punajuju</strain>
        <tissue evidence="1">Leaves</tissue>
    </source>
</reference>
<comment type="caution">
    <text evidence="1">The sequence shown here is derived from an EMBL/GenBank/DDBJ whole genome shotgun (WGS) entry which is preliminary data.</text>
</comment>
<dbReference type="Proteomes" id="UP001055811">
    <property type="component" value="Linkage Group LG05"/>
</dbReference>
<evidence type="ECO:0000313" key="1">
    <source>
        <dbReference type="EMBL" id="KAI3740349.1"/>
    </source>
</evidence>
<dbReference type="EMBL" id="CM042013">
    <property type="protein sequence ID" value="KAI3740349.1"/>
    <property type="molecule type" value="Genomic_DNA"/>
</dbReference>